<sequence length="426" mass="48398">MELHKPVLYVGDLDMISDITVKDFDYFVDKRNRTFSPVFARMLPFLQGREWREKRAEISPTFSSGKLKTMLPLFLRTADNLSRFLGEEMTTTSAGAVNMKDAFGRYTMDNIASCSFGIDSNSFENRNTELTRQASAFFKKPGVYGKFRALCILFLPKWISGLLPDPYAEVKSFFSQVTEATIRNREATEATRHDFLQLLLETRNKSGRRCFSTDDIVTQSLLFFLAGYDTTANLLTFAACALATVPDCQERVHRELDATLDCHGGRLSYEAVSELCYLDRVLDETLRMYPSLFHMERICTRPYTLPGTDVTIPAGTIVQLPLLPVHRDARVYPEPLRFNPDRFLPEERQRRHPGAYRPFGAGPRGCLARRFALLEAKAALAAVLRDWRLEPGPGTTPPPLPLDTNTTIVSPRPDCCFLRVVSRHRQ</sequence>
<keyword evidence="8" id="KW-0492">Microsome</keyword>
<keyword evidence="7" id="KW-0256">Endoplasmic reticulum</keyword>
<evidence type="ECO:0000313" key="16">
    <source>
        <dbReference type="Proteomes" id="UP000440578"/>
    </source>
</evidence>
<accession>A0A6A4W5Q6</accession>
<keyword evidence="6 13" id="KW-0479">Metal-binding</keyword>
<dbReference type="GO" id="GO:0020037">
    <property type="term" value="F:heme binding"/>
    <property type="evidence" value="ECO:0007669"/>
    <property type="project" value="InterPro"/>
</dbReference>
<dbReference type="SUPFAM" id="SSF48264">
    <property type="entry name" value="Cytochrome P450"/>
    <property type="match status" value="1"/>
</dbReference>
<dbReference type="FunFam" id="1.10.630.10:FF:000182">
    <property type="entry name" value="Cytochrome P450 3A4"/>
    <property type="match status" value="1"/>
</dbReference>
<protein>
    <submittedName>
        <fullName evidence="15">Putative cytochrome P450 6a13</fullName>
    </submittedName>
</protein>
<dbReference type="GO" id="GO:0005506">
    <property type="term" value="F:iron ion binding"/>
    <property type="evidence" value="ECO:0007669"/>
    <property type="project" value="InterPro"/>
</dbReference>
<evidence type="ECO:0000256" key="6">
    <source>
        <dbReference type="ARBA" id="ARBA00022723"/>
    </source>
</evidence>
<dbReference type="Pfam" id="PF00067">
    <property type="entry name" value="p450"/>
    <property type="match status" value="1"/>
</dbReference>
<dbReference type="InterPro" id="IPR017972">
    <property type="entry name" value="Cyt_P450_CS"/>
</dbReference>
<keyword evidence="9 14" id="KW-0560">Oxidoreductase</keyword>
<evidence type="ECO:0000256" key="5">
    <source>
        <dbReference type="ARBA" id="ARBA00022617"/>
    </source>
</evidence>
<keyword evidence="16" id="KW-1185">Reference proteome</keyword>
<evidence type="ECO:0000256" key="7">
    <source>
        <dbReference type="ARBA" id="ARBA00022824"/>
    </source>
</evidence>
<keyword evidence="11 14" id="KW-0503">Monooxygenase</keyword>
<dbReference type="AlphaFoldDB" id="A0A6A4W5Q6"/>
<dbReference type="InterPro" id="IPR036396">
    <property type="entry name" value="Cyt_P450_sf"/>
</dbReference>
<evidence type="ECO:0000256" key="10">
    <source>
        <dbReference type="ARBA" id="ARBA00023004"/>
    </source>
</evidence>
<dbReference type="PROSITE" id="PS00086">
    <property type="entry name" value="CYTOCHROME_P450"/>
    <property type="match status" value="1"/>
</dbReference>
<dbReference type="EMBL" id="VIIS01000967">
    <property type="protein sequence ID" value="KAF0303197.1"/>
    <property type="molecule type" value="Genomic_DNA"/>
</dbReference>
<evidence type="ECO:0000256" key="8">
    <source>
        <dbReference type="ARBA" id="ARBA00022848"/>
    </source>
</evidence>
<dbReference type="Gene3D" id="1.10.630.10">
    <property type="entry name" value="Cytochrome P450"/>
    <property type="match status" value="1"/>
</dbReference>
<dbReference type="GO" id="GO:0005789">
    <property type="term" value="C:endoplasmic reticulum membrane"/>
    <property type="evidence" value="ECO:0007669"/>
    <property type="project" value="UniProtKB-SubCell"/>
</dbReference>
<dbReference type="PRINTS" id="PR00463">
    <property type="entry name" value="EP450I"/>
</dbReference>
<comment type="similarity">
    <text evidence="4 14">Belongs to the cytochrome P450 family.</text>
</comment>
<dbReference type="InterPro" id="IPR050476">
    <property type="entry name" value="Insect_CytP450_Detox"/>
</dbReference>
<feature type="binding site" description="axial binding residue" evidence="13">
    <location>
        <position position="366"/>
    </location>
    <ligand>
        <name>heme</name>
        <dbReference type="ChEBI" id="CHEBI:30413"/>
    </ligand>
    <ligandPart>
        <name>Fe</name>
        <dbReference type="ChEBI" id="CHEBI:18248"/>
    </ligandPart>
</feature>
<reference evidence="15 16" key="1">
    <citation type="submission" date="2019-07" db="EMBL/GenBank/DDBJ databases">
        <title>Draft genome assembly of a fouling barnacle, Amphibalanus amphitrite (Darwin, 1854): The first reference genome for Thecostraca.</title>
        <authorList>
            <person name="Kim W."/>
        </authorList>
    </citation>
    <scope>NUCLEOTIDE SEQUENCE [LARGE SCALE GENOMIC DNA]</scope>
    <source>
        <strain evidence="15">SNU_AA5</strain>
        <tissue evidence="15">Soma without cirri and trophi</tissue>
    </source>
</reference>
<dbReference type="PRINTS" id="PR00385">
    <property type="entry name" value="P450"/>
</dbReference>
<comment type="cofactor">
    <cofactor evidence="1 13">
        <name>heme</name>
        <dbReference type="ChEBI" id="CHEBI:30413"/>
    </cofactor>
</comment>
<dbReference type="PANTHER" id="PTHR24292:SF104">
    <property type="entry name" value="CYTOCHROME P450 308A1-RELATED"/>
    <property type="match status" value="1"/>
</dbReference>
<evidence type="ECO:0000256" key="3">
    <source>
        <dbReference type="ARBA" id="ARBA00004406"/>
    </source>
</evidence>
<dbReference type="GO" id="GO:0016705">
    <property type="term" value="F:oxidoreductase activity, acting on paired donors, with incorporation or reduction of molecular oxygen"/>
    <property type="evidence" value="ECO:0007669"/>
    <property type="project" value="InterPro"/>
</dbReference>
<dbReference type="PANTHER" id="PTHR24292">
    <property type="entry name" value="CYTOCHROME P450"/>
    <property type="match status" value="1"/>
</dbReference>
<evidence type="ECO:0000256" key="4">
    <source>
        <dbReference type="ARBA" id="ARBA00010617"/>
    </source>
</evidence>
<dbReference type="GO" id="GO:0004497">
    <property type="term" value="F:monooxygenase activity"/>
    <property type="evidence" value="ECO:0007669"/>
    <property type="project" value="UniProtKB-KW"/>
</dbReference>
<dbReference type="InterPro" id="IPR002401">
    <property type="entry name" value="Cyt_P450_E_grp-I"/>
</dbReference>
<keyword evidence="10 13" id="KW-0408">Iron</keyword>
<proteinExistence type="inferred from homology"/>
<evidence type="ECO:0000256" key="9">
    <source>
        <dbReference type="ARBA" id="ARBA00023002"/>
    </source>
</evidence>
<dbReference type="Proteomes" id="UP000440578">
    <property type="component" value="Unassembled WGS sequence"/>
</dbReference>
<keyword evidence="5 13" id="KW-0349">Heme</keyword>
<dbReference type="OrthoDB" id="1470350at2759"/>
<comment type="caution">
    <text evidence="15">The sequence shown here is derived from an EMBL/GenBank/DDBJ whole genome shotgun (WGS) entry which is preliminary data.</text>
</comment>
<evidence type="ECO:0000256" key="12">
    <source>
        <dbReference type="ARBA" id="ARBA00023136"/>
    </source>
</evidence>
<comment type="subcellular location">
    <subcellularLocation>
        <location evidence="3">Endoplasmic reticulum membrane</location>
        <topology evidence="3">Peripheral membrane protein</topology>
    </subcellularLocation>
    <subcellularLocation>
        <location evidence="2">Microsome membrane</location>
        <topology evidence="2">Peripheral membrane protein</topology>
    </subcellularLocation>
</comment>
<evidence type="ECO:0000256" key="13">
    <source>
        <dbReference type="PIRSR" id="PIRSR602401-1"/>
    </source>
</evidence>
<name>A0A6A4W5Q6_AMPAM</name>
<keyword evidence="12" id="KW-0472">Membrane</keyword>
<evidence type="ECO:0000256" key="11">
    <source>
        <dbReference type="ARBA" id="ARBA00023033"/>
    </source>
</evidence>
<gene>
    <name evidence="15" type="primary">Cyp6a13_5</name>
    <name evidence="15" type="ORF">FJT64_024828</name>
</gene>
<dbReference type="InterPro" id="IPR001128">
    <property type="entry name" value="Cyt_P450"/>
</dbReference>
<evidence type="ECO:0000313" key="15">
    <source>
        <dbReference type="EMBL" id="KAF0303197.1"/>
    </source>
</evidence>
<dbReference type="CDD" id="cd11056">
    <property type="entry name" value="CYP6-like"/>
    <property type="match status" value="1"/>
</dbReference>
<evidence type="ECO:0000256" key="2">
    <source>
        <dbReference type="ARBA" id="ARBA00004174"/>
    </source>
</evidence>
<evidence type="ECO:0000256" key="1">
    <source>
        <dbReference type="ARBA" id="ARBA00001971"/>
    </source>
</evidence>
<organism evidence="15 16">
    <name type="scientific">Amphibalanus amphitrite</name>
    <name type="common">Striped barnacle</name>
    <name type="synonym">Balanus amphitrite</name>
    <dbReference type="NCBI Taxonomy" id="1232801"/>
    <lineage>
        <taxon>Eukaryota</taxon>
        <taxon>Metazoa</taxon>
        <taxon>Ecdysozoa</taxon>
        <taxon>Arthropoda</taxon>
        <taxon>Crustacea</taxon>
        <taxon>Multicrustacea</taxon>
        <taxon>Cirripedia</taxon>
        <taxon>Thoracica</taxon>
        <taxon>Thoracicalcarea</taxon>
        <taxon>Balanomorpha</taxon>
        <taxon>Balanoidea</taxon>
        <taxon>Balanidae</taxon>
        <taxon>Amphibalaninae</taxon>
        <taxon>Amphibalanus</taxon>
    </lineage>
</organism>
<evidence type="ECO:0000256" key="14">
    <source>
        <dbReference type="RuleBase" id="RU000461"/>
    </source>
</evidence>